<protein>
    <submittedName>
        <fullName evidence="2">Uncharacterized protein</fullName>
    </submittedName>
</protein>
<organism evidence="2">
    <name type="scientific">hot springs metagenome</name>
    <dbReference type="NCBI Taxonomy" id="433727"/>
    <lineage>
        <taxon>unclassified sequences</taxon>
        <taxon>metagenomes</taxon>
        <taxon>ecological metagenomes</taxon>
    </lineage>
</organism>
<dbReference type="AlphaFoldDB" id="A0A5J4L372"/>
<proteinExistence type="predicted"/>
<evidence type="ECO:0000256" key="1">
    <source>
        <dbReference type="SAM" id="Phobius"/>
    </source>
</evidence>
<keyword evidence="1" id="KW-0472">Membrane</keyword>
<keyword evidence="1" id="KW-0812">Transmembrane</keyword>
<gene>
    <name evidence="2" type="ORF">A45J_1468</name>
</gene>
<comment type="caution">
    <text evidence="2">The sequence shown here is derived from an EMBL/GenBank/DDBJ whole genome shotgun (WGS) entry which is preliminary data.</text>
</comment>
<reference evidence="2" key="1">
    <citation type="submission" date="2019-10" db="EMBL/GenBank/DDBJ databases">
        <title>Metagenomic sequencing of thiosulfate-disproportionating enrichment culture.</title>
        <authorList>
            <person name="Umezawa K."/>
            <person name="Kojima H."/>
            <person name="Fukui M."/>
        </authorList>
    </citation>
    <scope>NUCLEOTIDE SEQUENCE</scope>
    <source>
        <strain evidence="2">45J</strain>
    </source>
</reference>
<evidence type="ECO:0000313" key="2">
    <source>
        <dbReference type="EMBL" id="GER93712.1"/>
    </source>
</evidence>
<dbReference type="EMBL" id="BLAB01000001">
    <property type="protein sequence ID" value="GER93712.1"/>
    <property type="molecule type" value="Genomic_DNA"/>
</dbReference>
<sequence>MLNWFIIIAIILIFMALKLAKFIGIAIIFALFVLLIVKNQIKRRD</sequence>
<keyword evidence="1" id="KW-1133">Transmembrane helix</keyword>
<feature type="transmembrane region" description="Helical" evidence="1">
    <location>
        <begin position="6"/>
        <end position="37"/>
    </location>
</feature>
<accession>A0A5J4L372</accession>
<name>A0A5J4L372_9ZZZZ</name>